<keyword evidence="8" id="KW-0862">Zinc</keyword>
<evidence type="ECO:0000259" key="10">
    <source>
        <dbReference type="PROSITE" id="PS51873"/>
    </source>
</evidence>
<keyword evidence="3" id="KW-0808">Transferase</keyword>
<feature type="compositionally biased region" description="Basic residues" evidence="9">
    <location>
        <begin position="717"/>
        <end position="727"/>
    </location>
</feature>
<dbReference type="Gene3D" id="1.20.120.1750">
    <property type="match status" value="1"/>
</dbReference>
<dbReference type="EC" id="2.3.2.31" evidence="2"/>
<accession>A0A9P9F9U0</accession>
<keyword evidence="5" id="KW-0677">Repeat</keyword>
<dbReference type="InterPro" id="IPR002867">
    <property type="entry name" value="IBR_dom"/>
</dbReference>
<feature type="region of interest" description="Disordered" evidence="9">
    <location>
        <begin position="626"/>
        <end position="732"/>
    </location>
</feature>
<dbReference type="Proteomes" id="UP000738349">
    <property type="component" value="Unassembled WGS sequence"/>
</dbReference>
<feature type="region of interest" description="Disordered" evidence="9">
    <location>
        <begin position="399"/>
        <end position="428"/>
    </location>
</feature>
<sequence length="748" mass="84269">MGDRPGGPLGLIHPELERLLRELDLYPRGDVGEHAVSEAIALAISLADGDRQLDIVSRLMSDQEIAAQGLQHPDVLNINLHIPLTAQERVEALRQSPTLDGQPEAPAQGVGDCIICLEPGTIALPVCGCIFCLPCLRATIRNGLRSEHNFPPRCCDAMSEAGIRAANRPALVHLHRQLAAEVAAPAQGRLYCHSGECATYIPRENRGECPSCGLRTCERCRGPAHGNGPCRAARNNNERGEELEDVWATMQENGAVNCPRCGRMVSLMDGCNHITCSCRAEFCYLCGAIWGRCFCEQYGSHHMRLPIAERPGLKPERWVPRQVPNEARPNESNNRPRTILQLRPWPGERPLSWNVPRRRVLEAGVFRPRTPEGRGQVAMPAPRNENGWGRDEIDLGRLQNEPRPPFPLRPAFRPAAQEPRRLEPVEARRDRLRGRDNPGVVRRALPGNPAPVRRFDNIAIADHRMPQGFDRMAQEAGRANDAGMHVPRPTDRRWQGGVEQYIDQLAEDAMRARETEAERLRAGQAEMVRRGREEHLQIIDQGARVMRLFHELGGGFRAPEGEGPGFAQIRRDAALLNGEQLQRLRLRIQYEAAQPLDPVTQHAALENEEMIEAFRFNVIARHGLPFRRRTPPLPDRGQANVAPPDNARRRQAYMREGNGNVGAAWEEELTLRPRGRSPARGVNGNNQAGHRPRVPEPERDYDSSSSSSSDSEEHRSRWQGRRGRRRHREGETFLRRFFHPFLDQTRRR</sequence>
<dbReference type="PANTHER" id="PTHR11685">
    <property type="entry name" value="RBR FAMILY RING FINGER AND IBR DOMAIN-CONTAINING"/>
    <property type="match status" value="1"/>
</dbReference>
<dbReference type="PROSITE" id="PS51873">
    <property type="entry name" value="TRIAD"/>
    <property type="match status" value="1"/>
</dbReference>
<feature type="compositionally biased region" description="Basic and acidic residues" evidence="9">
    <location>
        <begin position="418"/>
        <end position="428"/>
    </location>
</feature>
<keyword evidence="12" id="KW-1185">Reference proteome</keyword>
<organism evidence="11 12">
    <name type="scientific">Dactylonectria macrodidyma</name>
    <dbReference type="NCBI Taxonomy" id="307937"/>
    <lineage>
        <taxon>Eukaryota</taxon>
        <taxon>Fungi</taxon>
        <taxon>Dikarya</taxon>
        <taxon>Ascomycota</taxon>
        <taxon>Pezizomycotina</taxon>
        <taxon>Sordariomycetes</taxon>
        <taxon>Hypocreomycetidae</taxon>
        <taxon>Hypocreales</taxon>
        <taxon>Nectriaceae</taxon>
        <taxon>Dactylonectria</taxon>
    </lineage>
</organism>
<evidence type="ECO:0000256" key="8">
    <source>
        <dbReference type="ARBA" id="ARBA00022833"/>
    </source>
</evidence>
<protein>
    <recommendedName>
        <fullName evidence="2">RBR-type E3 ubiquitin transferase</fullName>
        <ecNumber evidence="2">2.3.2.31</ecNumber>
    </recommendedName>
</protein>
<feature type="compositionally biased region" description="Basic and acidic residues" evidence="9">
    <location>
        <begin position="693"/>
        <end position="702"/>
    </location>
</feature>
<evidence type="ECO:0000256" key="9">
    <source>
        <dbReference type="SAM" id="MobiDB-lite"/>
    </source>
</evidence>
<dbReference type="EMBL" id="JAGMUV010000005">
    <property type="protein sequence ID" value="KAH7156612.1"/>
    <property type="molecule type" value="Genomic_DNA"/>
</dbReference>
<dbReference type="InterPro" id="IPR044066">
    <property type="entry name" value="TRIAD_supradom"/>
</dbReference>
<comment type="catalytic activity">
    <reaction evidence="1">
        <text>[E2 ubiquitin-conjugating enzyme]-S-ubiquitinyl-L-cysteine + [acceptor protein]-L-lysine = [E2 ubiquitin-conjugating enzyme]-L-cysteine + [acceptor protein]-N(6)-ubiquitinyl-L-lysine.</text>
        <dbReference type="EC" id="2.3.2.31"/>
    </reaction>
</comment>
<dbReference type="GO" id="GO:0008270">
    <property type="term" value="F:zinc ion binding"/>
    <property type="evidence" value="ECO:0007669"/>
    <property type="project" value="UniProtKB-KW"/>
</dbReference>
<keyword evidence="4" id="KW-0479">Metal-binding</keyword>
<proteinExistence type="predicted"/>
<evidence type="ECO:0000256" key="5">
    <source>
        <dbReference type="ARBA" id="ARBA00022737"/>
    </source>
</evidence>
<comment type="caution">
    <text evidence="11">The sequence shown here is derived from an EMBL/GenBank/DDBJ whole genome shotgun (WGS) entry which is preliminary data.</text>
</comment>
<evidence type="ECO:0000256" key="2">
    <source>
        <dbReference type="ARBA" id="ARBA00012251"/>
    </source>
</evidence>
<keyword evidence="6" id="KW-0863">Zinc-finger</keyword>
<reference evidence="11" key="1">
    <citation type="journal article" date="2021" name="Nat. Commun.">
        <title>Genetic determinants of endophytism in the Arabidopsis root mycobiome.</title>
        <authorList>
            <person name="Mesny F."/>
            <person name="Miyauchi S."/>
            <person name="Thiergart T."/>
            <person name="Pickel B."/>
            <person name="Atanasova L."/>
            <person name="Karlsson M."/>
            <person name="Huettel B."/>
            <person name="Barry K.W."/>
            <person name="Haridas S."/>
            <person name="Chen C."/>
            <person name="Bauer D."/>
            <person name="Andreopoulos W."/>
            <person name="Pangilinan J."/>
            <person name="LaButti K."/>
            <person name="Riley R."/>
            <person name="Lipzen A."/>
            <person name="Clum A."/>
            <person name="Drula E."/>
            <person name="Henrissat B."/>
            <person name="Kohler A."/>
            <person name="Grigoriev I.V."/>
            <person name="Martin F.M."/>
            <person name="Hacquard S."/>
        </authorList>
    </citation>
    <scope>NUCLEOTIDE SEQUENCE</scope>
    <source>
        <strain evidence="11">MPI-CAGE-AT-0147</strain>
    </source>
</reference>
<evidence type="ECO:0000256" key="3">
    <source>
        <dbReference type="ARBA" id="ARBA00022679"/>
    </source>
</evidence>
<evidence type="ECO:0000256" key="7">
    <source>
        <dbReference type="ARBA" id="ARBA00022786"/>
    </source>
</evidence>
<dbReference type="SMART" id="SM00647">
    <property type="entry name" value="IBR"/>
    <property type="match status" value="2"/>
</dbReference>
<dbReference type="InterPro" id="IPR031127">
    <property type="entry name" value="E3_UB_ligase_RBR"/>
</dbReference>
<dbReference type="CDD" id="cd22584">
    <property type="entry name" value="Rcat_RBR_unk"/>
    <property type="match status" value="1"/>
</dbReference>
<dbReference type="SUPFAM" id="SSF57850">
    <property type="entry name" value="RING/U-box"/>
    <property type="match status" value="1"/>
</dbReference>
<evidence type="ECO:0000313" key="11">
    <source>
        <dbReference type="EMBL" id="KAH7156612.1"/>
    </source>
</evidence>
<name>A0A9P9F9U0_9HYPO</name>
<evidence type="ECO:0000313" key="12">
    <source>
        <dbReference type="Proteomes" id="UP000738349"/>
    </source>
</evidence>
<dbReference type="GO" id="GO:0016567">
    <property type="term" value="P:protein ubiquitination"/>
    <property type="evidence" value="ECO:0007669"/>
    <property type="project" value="InterPro"/>
</dbReference>
<dbReference type="GO" id="GO:0061630">
    <property type="term" value="F:ubiquitin protein ligase activity"/>
    <property type="evidence" value="ECO:0007669"/>
    <property type="project" value="UniProtKB-EC"/>
</dbReference>
<dbReference type="AlphaFoldDB" id="A0A9P9F9U0"/>
<evidence type="ECO:0000256" key="6">
    <source>
        <dbReference type="ARBA" id="ARBA00022771"/>
    </source>
</evidence>
<feature type="domain" description="RING-type" evidence="10">
    <location>
        <begin position="109"/>
        <end position="305"/>
    </location>
</feature>
<evidence type="ECO:0000256" key="1">
    <source>
        <dbReference type="ARBA" id="ARBA00001798"/>
    </source>
</evidence>
<keyword evidence="7" id="KW-0833">Ubl conjugation pathway</keyword>
<feature type="region of interest" description="Disordered" evidence="9">
    <location>
        <begin position="371"/>
        <end position="390"/>
    </location>
</feature>
<evidence type="ECO:0000256" key="4">
    <source>
        <dbReference type="ARBA" id="ARBA00022723"/>
    </source>
</evidence>
<gene>
    <name evidence="11" type="ORF">EDB81DRAFT_928660</name>
</gene>
<dbReference type="OrthoDB" id="10009520at2759"/>